<comment type="caution">
    <text evidence="7">The sequence shown here is derived from an EMBL/GenBank/DDBJ whole genome shotgun (WGS) entry which is preliminary data.</text>
</comment>
<dbReference type="CDD" id="cd05389">
    <property type="entry name" value="CobQ_N"/>
    <property type="match status" value="1"/>
</dbReference>
<evidence type="ECO:0000259" key="5">
    <source>
        <dbReference type="Pfam" id="PF01656"/>
    </source>
</evidence>
<dbReference type="InterPro" id="IPR004459">
    <property type="entry name" value="CobQ_synth"/>
</dbReference>
<dbReference type="OrthoDB" id="9808302at2"/>
<dbReference type="Pfam" id="PF07685">
    <property type="entry name" value="GATase_3"/>
    <property type="match status" value="1"/>
</dbReference>
<dbReference type="InterPro" id="IPR033949">
    <property type="entry name" value="CobQ_GATase1"/>
</dbReference>
<dbReference type="GeneID" id="91518722"/>
<reference evidence="7 8" key="1">
    <citation type="journal article" date="2014" name="BMC Genomics">
        <title>Genome based analysis of type-I polyketide synthase and nonribosomal peptide synthetase gene clusters in seven strains of five representative Nocardia species.</title>
        <authorList>
            <person name="Komaki H."/>
            <person name="Ichikawa N."/>
            <person name="Hosoyama A."/>
            <person name="Takahashi-Nakaguchi A."/>
            <person name="Matsuzawa T."/>
            <person name="Suzuki K."/>
            <person name="Fujita N."/>
            <person name="Gonoi T."/>
        </authorList>
    </citation>
    <scope>NUCLEOTIDE SEQUENCE [LARGE SCALE GENOMIC DNA]</scope>
    <source>
        <strain evidence="7 8">NBRC 15531</strain>
    </source>
</reference>
<dbReference type="SUPFAM" id="SSF52540">
    <property type="entry name" value="P-loop containing nucleoside triphosphate hydrolases"/>
    <property type="match status" value="1"/>
</dbReference>
<dbReference type="EMBL" id="BAFO02000005">
    <property type="protein sequence ID" value="GAD82011.1"/>
    <property type="molecule type" value="Genomic_DNA"/>
</dbReference>
<dbReference type="InterPro" id="IPR047045">
    <property type="entry name" value="CobQ_N"/>
</dbReference>
<comment type="similarity">
    <text evidence="4">Belongs to the CobB/CobQ family. CobQ subfamily.</text>
</comment>
<dbReference type="eggNOG" id="COG1492">
    <property type="taxonomic scope" value="Bacteria"/>
</dbReference>
<dbReference type="Gene3D" id="3.40.50.880">
    <property type="match status" value="1"/>
</dbReference>
<comment type="pathway">
    <text evidence="1 4">Cofactor biosynthesis; adenosylcobalamin biosynthesis.</text>
</comment>
<evidence type="ECO:0000256" key="4">
    <source>
        <dbReference type="HAMAP-Rule" id="MF_00028"/>
    </source>
</evidence>
<dbReference type="InterPro" id="IPR002586">
    <property type="entry name" value="CobQ/CobB/MinD/ParA_Nub-bd_dom"/>
</dbReference>
<proteinExistence type="inferred from homology"/>
<keyword evidence="3 4" id="KW-0315">Glutamine amidotransferase</keyword>
<keyword evidence="2 4" id="KW-0169">Cobalamin biosynthesis</keyword>
<dbReference type="GO" id="GO:0009236">
    <property type="term" value="P:cobalamin biosynthetic process"/>
    <property type="evidence" value="ECO:0007669"/>
    <property type="project" value="UniProtKB-UniRule"/>
</dbReference>
<evidence type="ECO:0000313" key="7">
    <source>
        <dbReference type="EMBL" id="GAD82011.1"/>
    </source>
</evidence>
<dbReference type="AlphaFoldDB" id="U5E6S9"/>
<dbReference type="Gene3D" id="3.40.50.300">
    <property type="entry name" value="P-loop containing nucleotide triphosphate hydrolases"/>
    <property type="match status" value="1"/>
</dbReference>
<name>U5E6S9_NOCAS</name>
<dbReference type="HAMAP" id="MF_00028">
    <property type="entry name" value="CobQ"/>
    <property type="match status" value="1"/>
</dbReference>
<feature type="active site" description="Nucleophile" evidence="4">
    <location>
        <position position="341"/>
    </location>
</feature>
<evidence type="ECO:0000256" key="2">
    <source>
        <dbReference type="ARBA" id="ARBA00022573"/>
    </source>
</evidence>
<keyword evidence="8" id="KW-1185">Reference proteome</keyword>
<dbReference type="Proteomes" id="UP000017048">
    <property type="component" value="Unassembled WGS sequence"/>
</dbReference>
<dbReference type="CDD" id="cd01750">
    <property type="entry name" value="GATase1_CobQ"/>
    <property type="match status" value="1"/>
</dbReference>
<gene>
    <name evidence="4 7" type="primary">cobQ</name>
    <name evidence="7" type="ORF">NCAST_05_04480</name>
</gene>
<evidence type="ECO:0000259" key="6">
    <source>
        <dbReference type="Pfam" id="PF07685"/>
    </source>
</evidence>
<feature type="domain" description="CobQ/CobB/MinD/ParA nucleotide binding" evidence="5">
    <location>
        <begin position="9"/>
        <end position="233"/>
    </location>
</feature>
<accession>U5E6S9</accession>
<feature type="domain" description="CobB/CobQ-like glutamine amidotransferase" evidence="6">
    <location>
        <begin position="262"/>
        <end position="444"/>
    </location>
</feature>
<evidence type="ECO:0000256" key="3">
    <source>
        <dbReference type="ARBA" id="ARBA00022962"/>
    </source>
</evidence>
<dbReference type="GO" id="GO:0015420">
    <property type="term" value="F:ABC-type vitamin B12 transporter activity"/>
    <property type="evidence" value="ECO:0007669"/>
    <property type="project" value="UniProtKB-UniRule"/>
</dbReference>
<sequence length="519" mass="54001">MSTLRGGLLIAGTTSDAGKSVVVAGICRMLARRGVRVAPFKAQNMSNNSVVTLDGGEIGRAQALQARACGLEPSVRFNPVLLKPGSDRRSQLVVRGQAIGTVGARDYFTRRQQLREVVAAELASLRAEFDVVICEGAGSPAEINLRATDLANMGLARAAELPVLVVGDIDRGGVLAHLFGTVAVLEPEDQRLISGFLINKFRGDVALLQPGLDQLRALTGRPTLGVLPFAEGLWLDAEDSLGTVAGTPVGRPGPPHGTEWLTVAAVRLPRISNSTDIEALACEPGVAVRWADGPDQIATADVVVVPGSKATLSDLEWLRDKGIGAALRARAAAGRPILGICGGYQMLGGRIVDGVEHPAEPGSPPSEADGLGLLDLDIAFANPKIARQVTGVAGALPVHGYEIHHGRVTRTADPAWLTVDGSPEGSVRDAVWGTHVHGLLESDAFRRAWLTEVAARAGRAGFAVAPDTSVAATRTAQLDLLADLIEQHVDLAALDALIATGAPTGLPVIRSAPVGDVLA</sequence>
<comment type="function">
    <text evidence="4">Catalyzes amidations at positions B, D, E, and G on adenosylcobyrinic A,C-diamide. NH(2) groups are provided by glutamine, and one molecule of ATP is hydrogenolyzed for each amidation.</text>
</comment>
<dbReference type="PROSITE" id="PS51274">
    <property type="entry name" value="GATASE_COBBQ"/>
    <property type="match status" value="1"/>
</dbReference>
<dbReference type="UniPathway" id="UPA00148"/>
<dbReference type="STRING" id="1824.SAMN05444423_106223"/>
<evidence type="ECO:0000313" key="8">
    <source>
        <dbReference type="Proteomes" id="UP000017048"/>
    </source>
</evidence>
<dbReference type="InterPro" id="IPR029062">
    <property type="entry name" value="Class_I_gatase-like"/>
</dbReference>
<dbReference type="GO" id="GO:0003824">
    <property type="term" value="F:catalytic activity"/>
    <property type="evidence" value="ECO:0007669"/>
    <property type="project" value="InterPro"/>
</dbReference>
<dbReference type="Pfam" id="PF01656">
    <property type="entry name" value="CbiA"/>
    <property type="match status" value="1"/>
</dbReference>
<dbReference type="SUPFAM" id="SSF52317">
    <property type="entry name" value="Class I glutamine amidotransferase-like"/>
    <property type="match status" value="1"/>
</dbReference>
<organism evidence="7 8">
    <name type="scientific">Nocardia asteroides NBRC 15531</name>
    <dbReference type="NCBI Taxonomy" id="1110697"/>
    <lineage>
        <taxon>Bacteria</taxon>
        <taxon>Bacillati</taxon>
        <taxon>Actinomycetota</taxon>
        <taxon>Actinomycetes</taxon>
        <taxon>Mycobacteriales</taxon>
        <taxon>Nocardiaceae</taxon>
        <taxon>Nocardia</taxon>
    </lineage>
</organism>
<dbReference type="NCBIfam" id="TIGR00313">
    <property type="entry name" value="cobQ"/>
    <property type="match status" value="1"/>
</dbReference>
<evidence type="ECO:0000256" key="1">
    <source>
        <dbReference type="ARBA" id="ARBA00004953"/>
    </source>
</evidence>
<dbReference type="InterPro" id="IPR011698">
    <property type="entry name" value="GATase_3"/>
</dbReference>
<dbReference type="NCBIfam" id="NF001989">
    <property type="entry name" value="PRK00784.1"/>
    <property type="match status" value="1"/>
</dbReference>
<dbReference type="InterPro" id="IPR027417">
    <property type="entry name" value="P-loop_NTPase"/>
</dbReference>
<feature type="active site" evidence="4">
    <location>
        <position position="437"/>
    </location>
</feature>
<protein>
    <recommendedName>
        <fullName evidence="4">Cobyric acid synthase</fullName>
    </recommendedName>
</protein>
<dbReference type="PANTHER" id="PTHR21343:SF1">
    <property type="entry name" value="COBYRIC ACID SYNTHASE"/>
    <property type="match status" value="1"/>
</dbReference>
<dbReference type="RefSeq" id="WP_019048134.1">
    <property type="nucleotide sequence ID" value="NZ_BAFO02000005.1"/>
</dbReference>
<dbReference type="PANTHER" id="PTHR21343">
    <property type="entry name" value="DETHIOBIOTIN SYNTHETASE"/>
    <property type="match status" value="1"/>
</dbReference>